<dbReference type="AlphaFoldDB" id="A0A2R7DTK8"/>
<proteinExistence type="predicted"/>
<name>A0A2R7DTK8_LIMRT</name>
<protein>
    <submittedName>
        <fullName evidence="3">2-hydroxymuconic semialdehyde hydrolase</fullName>
    </submittedName>
</protein>
<dbReference type="EMBL" id="QGHV01000015">
    <property type="protein sequence ID" value="PWT37766.1"/>
    <property type="molecule type" value="Genomic_DNA"/>
</dbReference>
<sequence length="78" mass="8966">MTPLNKNIIIVNDKKDIDNITELESFYSEFPTDSNIGIDELKTLMTGKALIDVSDGEYIHWLQLDKHALRFAKTILEK</sequence>
<evidence type="ECO:0000313" key="1">
    <source>
        <dbReference type="EMBL" id="MDV8946374.1"/>
    </source>
</evidence>
<keyword evidence="3" id="KW-0378">Hydrolase</keyword>
<comment type="caution">
    <text evidence="3">The sequence shown here is derived from an EMBL/GenBank/DDBJ whole genome shotgun (WGS) entry which is preliminary data.</text>
</comment>
<dbReference type="EMBL" id="JAOTNP010000011">
    <property type="protein sequence ID" value="MDV8946374.1"/>
    <property type="molecule type" value="Genomic_DNA"/>
</dbReference>
<evidence type="ECO:0000313" key="2">
    <source>
        <dbReference type="EMBL" id="PWT37766.1"/>
    </source>
</evidence>
<evidence type="ECO:0000313" key="5">
    <source>
        <dbReference type="Proteomes" id="UP000245980"/>
    </source>
</evidence>
<dbReference type="RefSeq" id="WP_003668162.1">
    <property type="nucleotide sequence ID" value="NZ_CALNWZ010000016.1"/>
</dbReference>
<gene>
    <name evidence="3" type="ORF">DKZ22_05210</name>
    <name evidence="2" type="ORF">DKZ35_03635</name>
    <name evidence="1" type="ORF">NX099_02965</name>
</gene>
<evidence type="ECO:0000313" key="4">
    <source>
        <dbReference type="Proteomes" id="UP000245735"/>
    </source>
</evidence>
<evidence type="ECO:0000313" key="3">
    <source>
        <dbReference type="EMBL" id="PWT42023.1"/>
    </source>
</evidence>
<dbReference type="GO" id="GO:0016787">
    <property type="term" value="F:hydrolase activity"/>
    <property type="evidence" value="ECO:0007669"/>
    <property type="project" value="UniProtKB-KW"/>
</dbReference>
<dbReference type="EMBL" id="QGHT01000016">
    <property type="protein sequence ID" value="PWT42023.1"/>
    <property type="molecule type" value="Genomic_DNA"/>
</dbReference>
<reference evidence="1" key="4">
    <citation type="submission" date="2022-08" db="EMBL/GenBank/DDBJ databases">
        <authorList>
            <person name="Huang K."/>
        </authorList>
    </citation>
    <scope>NUCLEOTIDE SEQUENCE</scope>
    <source>
        <strain evidence="1">RGW1</strain>
    </source>
</reference>
<dbReference type="Proteomes" id="UP000245980">
    <property type="component" value="Unassembled WGS sequence"/>
</dbReference>
<reference evidence="1 6" key="3">
    <citation type="journal article" date="2022" name="Front. Cell. Infect. Microbiol.">
        <title>The probiotic and immunomodulation effects of Limosilactobacillus reuteri RGW1 isolated from calf feces.</title>
        <authorList>
            <person name="Huang K."/>
            <person name="Shi W."/>
            <person name="Yang B."/>
            <person name="Wang J."/>
        </authorList>
    </citation>
    <scope>NUCLEOTIDE SEQUENCE [LARGE SCALE GENOMIC DNA]</scope>
    <source>
        <strain evidence="1 6">RGW1</strain>
    </source>
</reference>
<dbReference type="Proteomes" id="UP001286376">
    <property type="component" value="Unassembled WGS sequence"/>
</dbReference>
<dbReference type="Proteomes" id="UP000245735">
    <property type="component" value="Unassembled WGS sequence"/>
</dbReference>
<accession>A0A2R7DTK8</accession>
<organism evidence="3 5">
    <name type="scientific">Limosilactobacillus reuteri</name>
    <name type="common">Lactobacillus reuteri</name>
    <dbReference type="NCBI Taxonomy" id="1598"/>
    <lineage>
        <taxon>Bacteria</taxon>
        <taxon>Bacillati</taxon>
        <taxon>Bacillota</taxon>
        <taxon>Bacilli</taxon>
        <taxon>Lactobacillales</taxon>
        <taxon>Lactobacillaceae</taxon>
        <taxon>Limosilactobacillus</taxon>
    </lineage>
</organism>
<reference evidence="3" key="2">
    <citation type="submission" date="2018-05" db="EMBL/GenBank/DDBJ databases">
        <authorList>
            <person name="Peng X.Y."/>
            <person name="Xu Y.F."/>
            <person name="Luo D."/>
            <person name="Yu J."/>
            <person name="Gu J.Y."/>
        </authorList>
    </citation>
    <scope>NUCLEOTIDE SEQUENCE</scope>
    <source>
        <strain evidence="3">LR10</strain>
        <strain evidence="2">LR9</strain>
    </source>
</reference>
<evidence type="ECO:0000313" key="6">
    <source>
        <dbReference type="Proteomes" id="UP001286376"/>
    </source>
</evidence>
<reference evidence="4 5" key="1">
    <citation type="journal article" date="2018" name="Front. Microbiol.">
        <title>Comparative Genomics of the Herbivore Gut Symbiont Lactobacillus reuteri Reveals Genetic Diversity and Lifestyle Adaptation.</title>
        <authorList>
            <person name="Zhao J."/>
        </authorList>
    </citation>
    <scope>NUCLEOTIDE SEQUENCE [LARGE SCALE GENOMIC DNA]</scope>
    <source>
        <strain evidence="3 5">LR10</strain>
        <strain evidence="4">LR9</strain>
    </source>
</reference>